<keyword evidence="3 6" id="KW-1133">Transmembrane helix</keyword>
<evidence type="ECO:0000256" key="3">
    <source>
        <dbReference type="ARBA" id="ARBA00022989"/>
    </source>
</evidence>
<dbReference type="GO" id="GO:0016020">
    <property type="term" value="C:membrane"/>
    <property type="evidence" value="ECO:0007669"/>
    <property type="project" value="UniProtKB-SubCell"/>
</dbReference>
<reference evidence="8 9" key="1">
    <citation type="submission" date="2019-01" db="EMBL/GenBank/DDBJ databases">
        <authorList>
            <person name="Ferrante I. M."/>
        </authorList>
    </citation>
    <scope>NUCLEOTIDE SEQUENCE [LARGE SCALE GENOMIC DNA]</scope>
    <source>
        <strain evidence="8 9">B856</strain>
    </source>
</reference>
<evidence type="ECO:0000256" key="1">
    <source>
        <dbReference type="ARBA" id="ARBA00004141"/>
    </source>
</evidence>
<name>A0A448ZKS0_9STRA</name>
<organism evidence="8 9">
    <name type="scientific">Pseudo-nitzschia multistriata</name>
    <dbReference type="NCBI Taxonomy" id="183589"/>
    <lineage>
        <taxon>Eukaryota</taxon>
        <taxon>Sar</taxon>
        <taxon>Stramenopiles</taxon>
        <taxon>Ochrophyta</taxon>
        <taxon>Bacillariophyta</taxon>
        <taxon>Bacillariophyceae</taxon>
        <taxon>Bacillariophycidae</taxon>
        <taxon>Bacillariales</taxon>
        <taxon>Bacillariaceae</taxon>
        <taxon>Pseudo-nitzschia</taxon>
    </lineage>
</organism>
<dbReference type="Proteomes" id="UP000291116">
    <property type="component" value="Unassembled WGS sequence"/>
</dbReference>
<evidence type="ECO:0000256" key="2">
    <source>
        <dbReference type="ARBA" id="ARBA00022692"/>
    </source>
</evidence>
<evidence type="ECO:0000256" key="6">
    <source>
        <dbReference type="SAM" id="Phobius"/>
    </source>
</evidence>
<evidence type="ECO:0000313" key="8">
    <source>
        <dbReference type="EMBL" id="VEU42628.1"/>
    </source>
</evidence>
<feature type="transmembrane region" description="Helical" evidence="6">
    <location>
        <begin position="181"/>
        <end position="198"/>
    </location>
</feature>
<keyword evidence="4 6" id="KW-0472">Membrane</keyword>
<keyword evidence="9" id="KW-1185">Reference proteome</keyword>
<dbReference type="InterPro" id="IPR011547">
    <property type="entry name" value="SLC26A/SulP_dom"/>
</dbReference>
<feature type="transmembrane region" description="Helical" evidence="6">
    <location>
        <begin position="440"/>
        <end position="462"/>
    </location>
</feature>
<dbReference type="Pfam" id="PF00916">
    <property type="entry name" value="Sulfate_transp"/>
    <property type="match status" value="1"/>
</dbReference>
<evidence type="ECO:0000313" key="9">
    <source>
        <dbReference type="Proteomes" id="UP000291116"/>
    </source>
</evidence>
<dbReference type="OrthoDB" id="409725at2759"/>
<feature type="transmembrane region" description="Helical" evidence="6">
    <location>
        <begin position="245"/>
        <end position="267"/>
    </location>
</feature>
<feature type="domain" description="SLC26A/SulP transporter" evidence="7">
    <location>
        <begin position="190"/>
        <end position="464"/>
    </location>
</feature>
<comment type="subcellular location">
    <subcellularLocation>
        <location evidence="1">Membrane</location>
        <topology evidence="1">Multi-pass membrane protein</topology>
    </subcellularLocation>
</comment>
<feature type="region of interest" description="Disordered" evidence="5">
    <location>
        <begin position="109"/>
        <end position="143"/>
    </location>
</feature>
<proteinExistence type="predicted"/>
<feature type="transmembrane region" description="Helical" evidence="6">
    <location>
        <begin position="279"/>
        <end position="298"/>
    </location>
</feature>
<feature type="transmembrane region" description="Helical" evidence="6">
    <location>
        <begin position="342"/>
        <end position="361"/>
    </location>
</feature>
<dbReference type="EMBL" id="CAACVS010000459">
    <property type="protein sequence ID" value="VEU42628.1"/>
    <property type="molecule type" value="Genomic_DNA"/>
</dbReference>
<sequence>MAQGANGDDDDDSSFPALDERRVSFNDRFDSYYSRTAAFYGNLLKVSQREHWQLASPMTKHVFPSEHSAQSAGSFKMPRTRSRSFNDYIESRDNDDGYGSARTFKTTAMPTWKTNSNRGATSPVRTKESDPERGGHQGRDVRKDDGAMPFSLSVLYGAINCTIVLPVIMSFGNIIYRDDAFIAYMPVLIKLTLFSGMVHQLCFSLFSTLDFAVGSVQDAGLIFLSRMAHDMVQYCRARNYDDDTMLATVTVGLGCAAAALGVGLIIIGKLGLASYVQMLPTCVIAGYLAYIGWFVGYSGLGIMAGESSLTPALLVEKSLYILPGVAGGALIYVSVRKFRHAAVLPSCITLLLVAFYVILLVTGTSVETATENGWIRQTQDEPAWYQTWDYLQVDKVDWAALPQLWLTWLGMLFVVALSSSLDVAAIELEMNDPLDYNKELRMVGISNFVSGLTGGYTGSYIFSNDS</sequence>
<accession>A0A448ZKS0</accession>
<keyword evidence="2 6" id="KW-0812">Transmembrane</keyword>
<dbReference type="PANTHER" id="PTHR43310:SF2">
    <property type="entry name" value="SLC26A_SULP TRANSPORTER DOMAIN-CONTAINING PROTEIN"/>
    <property type="match status" value="1"/>
</dbReference>
<feature type="transmembrane region" description="Helical" evidence="6">
    <location>
        <begin position="152"/>
        <end position="175"/>
    </location>
</feature>
<evidence type="ECO:0000256" key="4">
    <source>
        <dbReference type="ARBA" id="ARBA00023136"/>
    </source>
</evidence>
<dbReference type="AlphaFoldDB" id="A0A448ZKS0"/>
<dbReference type="PANTHER" id="PTHR43310">
    <property type="entry name" value="SULFATE TRANSPORTER YBAR-RELATED"/>
    <property type="match status" value="1"/>
</dbReference>
<feature type="compositionally biased region" description="Basic and acidic residues" evidence="5">
    <location>
        <begin position="125"/>
        <end position="143"/>
    </location>
</feature>
<protein>
    <recommendedName>
        <fullName evidence="7">SLC26A/SulP transporter domain-containing protein</fullName>
    </recommendedName>
</protein>
<feature type="compositionally biased region" description="Polar residues" evidence="5">
    <location>
        <begin position="109"/>
        <end position="124"/>
    </location>
</feature>
<feature type="transmembrane region" description="Helical" evidence="6">
    <location>
        <begin position="318"/>
        <end position="335"/>
    </location>
</feature>
<evidence type="ECO:0000256" key="5">
    <source>
        <dbReference type="SAM" id="MobiDB-lite"/>
    </source>
</evidence>
<gene>
    <name evidence="8" type="ORF">PSNMU_V1.4_AUG-EV-PASAV3_0096090</name>
</gene>
<dbReference type="InterPro" id="IPR052706">
    <property type="entry name" value="Membrane-Transporter-like"/>
</dbReference>
<evidence type="ECO:0000259" key="7">
    <source>
        <dbReference type="Pfam" id="PF00916"/>
    </source>
</evidence>
<feature type="transmembrane region" description="Helical" evidence="6">
    <location>
        <begin position="405"/>
        <end position="428"/>
    </location>
</feature>